<reference evidence="2" key="2">
    <citation type="submission" date="2020-09" db="EMBL/GenBank/DDBJ databases">
        <authorList>
            <person name="Sun Q."/>
            <person name="Kim S."/>
        </authorList>
    </citation>
    <scope>NUCLEOTIDE SEQUENCE</scope>
    <source>
        <strain evidence="2">KCTC 42097</strain>
    </source>
</reference>
<dbReference type="GO" id="GO:0006749">
    <property type="term" value="P:glutathione metabolic process"/>
    <property type="evidence" value="ECO:0007669"/>
    <property type="project" value="TreeGrafter"/>
</dbReference>
<accession>A0A8J3DSI6</accession>
<dbReference type="CDD" id="cd03039">
    <property type="entry name" value="GST_N_Sigma_like"/>
    <property type="match status" value="1"/>
</dbReference>
<dbReference type="InterPro" id="IPR010987">
    <property type="entry name" value="Glutathione-S-Trfase_C-like"/>
</dbReference>
<keyword evidence="3" id="KW-1185">Reference proteome</keyword>
<evidence type="ECO:0000313" key="3">
    <source>
        <dbReference type="Proteomes" id="UP000641137"/>
    </source>
</evidence>
<dbReference type="InterPro" id="IPR004046">
    <property type="entry name" value="GST_C"/>
</dbReference>
<dbReference type="InterPro" id="IPR050213">
    <property type="entry name" value="GST_superfamily"/>
</dbReference>
<dbReference type="InterPro" id="IPR036249">
    <property type="entry name" value="Thioredoxin-like_sf"/>
</dbReference>
<dbReference type="AlphaFoldDB" id="A0A8J3DSI6"/>
<dbReference type="RefSeq" id="WP_189491785.1">
    <property type="nucleotide sequence ID" value="NZ_BMZO01000010.1"/>
</dbReference>
<dbReference type="PANTHER" id="PTHR11571">
    <property type="entry name" value="GLUTATHIONE S-TRANSFERASE"/>
    <property type="match status" value="1"/>
</dbReference>
<dbReference type="EMBL" id="BMZO01000010">
    <property type="protein sequence ID" value="GHC77923.1"/>
    <property type="molecule type" value="Genomic_DNA"/>
</dbReference>
<proteinExistence type="predicted"/>
<organism evidence="2 3">
    <name type="scientific">Limoniibacter endophyticus</name>
    <dbReference type="NCBI Taxonomy" id="1565040"/>
    <lineage>
        <taxon>Bacteria</taxon>
        <taxon>Pseudomonadati</taxon>
        <taxon>Pseudomonadota</taxon>
        <taxon>Alphaproteobacteria</taxon>
        <taxon>Hyphomicrobiales</taxon>
        <taxon>Bartonellaceae</taxon>
        <taxon>Limoniibacter</taxon>
    </lineage>
</organism>
<dbReference type="SUPFAM" id="SSF52833">
    <property type="entry name" value="Thioredoxin-like"/>
    <property type="match status" value="1"/>
</dbReference>
<dbReference type="CDD" id="cd03192">
    <property type="entry name" value="GST_C_Sigma_like"/>
    <property type="match status" value="1"/>
</dbReference>
<reference evidence="2" key="1">
    <citation type="journal article" date="2014" name="Int. J. Syst. Evol. Microbiol.">
        <title>Complete genome sequence of Corynebacterium casei LMG S-19264T (=DSM 44701T), isolated from a smear-ripened cheese.</title>
        <authorList>
            <consortium name="US DOE Joint Genome Institute (JGI-PGF)"/>
            <person name="Walter F."/>
            <person name="Albersmeier A."/>
            <person name="Kalinowski J."/>
            <person name="Ruckert C."/>
        </authorList>
    </citation>
    <scope>NUCLEOTIDE SEQUENCE</scope>
    <source>
        <strain evidence="2">KCTC 42097</strain>
    </source>
</reference>
<dbReference type="PROSITE" id="PS50405">
    <property type="entry name" value="GST_CTER"/>
    <property type="match status" value="1"/>
</dbReference>
<dbReference type="PANTHER" id="PTHR11571:SF263">
    <property type="entry name" value="GLUTATHIONE S-TRANSFERASE"/>
    <property type="match status" value="1"/>
</dbReference>
<dbReference type="Proteomes" id="UP000641137">
    <property type="component" value="Unassembled WGS sequence"/>
</dbReference>
<dbReference type="SUPFAM" id="SSF47616">
    <property type="entry name" value="GST C-terminal domain-like"/>
    <property type="match status" value="1"/>
</dbReference>
<gene>
    <name evidence="2" type="ORF">GCM10010136_29470</name>
</gene>
<dbReference type="InterPro" id="IPR036282">
    <property type="entry name" value="Glutathione-S-Trfase_C_sf"/>
</dbReference>
<dbReference type="Pfam" id="PF14497">
    <property type="entry name" value="GST_C_3"/>
    <property type="match status" value="1"/>
</dbReference>
<evidence type="ECO:0000313" key="2">
    <source>
        <dbReference type="EMBL" id="GHC77923.1"/>
    </source>
</evidence>
<dbReference type="GO" id="GO:0004364">
    <property type="term" value="F:glutathione transferase activity"/>
    <property type="evidence" value="ECO:0007669"/>
    <property type="project" value="TreeGrafter"/>
</dbReference>
<protein>
    <submittedName>
        <fullName evidence="2">Glutathione S-transferase</fullName>
    </submittedName>
</protein>
<dbReference type="FunFam" id="1.20.1050.10:FF:000051">
    <property type="entry name" value="Glutathione S-transferase"/>
    <property type="match status" value="1"/>
</dbReference>
<feature type="domain" description="GST C-terminal" evidence="1">
    <location>
        <begin position="95"/>
        <end position="243"/>
    </location>
</feature>
<comment type="caution">
    <text evidence="2">The sequence shown here is derived from an EMBL/GenBank/DDBJ whole genome shotgun (WGS) entry which is preliminary data.</text>
</comment>
<evidence type="ECO:0000259" key="1">
    <source>
        <dbReference type="PROSITE" id="PS50405"/>
    </source>
</evidence>
<dbReference type="Gene3D" id="1.20.1050.10">
    <property type="match status" value="1"/>
</dbReference>
<sequence>MAEDAKYKLYYWDGIQGRGEFVRLAFEDAGVDYIDVAREEGEGMGPEAVMAALQNKKTSFIPFAPPFLTYGDVTISHVANILYFIGPDLRLAPEDEDLRIFVNGLQLTLTDFIAEIHDLHHPISGSLYYEDQKTEAKRRARYFIDERLPKFLGYFERVLTQNRDGNMQLVGKRVTYVDLSMFQLIEGLRYALPNAMRRVEDDVPLLLALHHTISQRPNIKAYLGSKRRLGFTGSGIFRHYPELDISA</sequence>
<dbReference type="Gene3D" id="3.40.30.10">
    <property type="entry name" value="Glutaredoxin"/>
    <property type="match status" value="1"/>
</dbReference>
<name>A0A8J3DSI6_9HYPH</name>